<protein>
    <submittedName>
        <fullName evidence="2">Uncharacterized protein</fullName>
    </submittedName>
</protein>
<feature type="compositionally biased region" description="Acidic residues" evidence="1">
    <location>
        <begin position="42"/>
        <end position="52"/>
    </location>
</feature>
<feature type="compositionally biased region" description="Basic and acidic residues" evidence="1">
    <location>
        <begin position="53"/>
        <end position="62"/>
    </location>
</feature>
<evidence type="ECO:0000313" key="3">
    <source>
        <dbReference type="Proteomes" id="UP000233551"/>
    </source>
</evidence>
<proteinExistence type="predicted"/>
<keyword evidence="3" id="KW-1185">Reference proteome</keyword>
<organism evidence="2 3">
    <name type="scientific">Punica granatum</name>
    <name type="common">Pomegranate</name>
    <dbReference type="NCBI Taxonomy" id="22663"/>
    <lineage>
        <taxon>Eukaryota</taxon>
        <taxon>Viridiplantae</taxon>
        <taxon>Streptophyta</taxon>
        <taxon>Embryophyta</taxon>
        <taxon>Tracheophyta</taxon>
        <taxon>Spermatophyta</taxon>
        <taxon>Magnoliopsida</taxon>
        <taxon>eudicotyledons</taxon>
        <taxon>Gunneridae</taxon>
        <taxon>Pentapetalae</taxon>
        <taxon>rosids</taxon>
        <taxon>malvids</taxon>
        <taxon>Myrtales</taxon>
        <taxon>Lythraceae</taxon>
        <taxon>Punica</taxon>
    </lineage>
</organism>
<dbReference type="EMBL" id="PGOL01000900">
    <property type="protein sequence ID" value="PKI63153.1"/>
    <property type="molecule type" value="Genomic_DNA"/>
</dbReference>
<evidence type="ECO:0000256" key="1">
    <source>
        <dbReference type="SAM" id="MobiDB-lite"/>
    </source>
</evidence>
<comment type="caution">
    <text evidence="2">The sequence shown here is derived from an EMBL/GenBank/DDBJ whole genome shotgun (WGS) entry which is preliminary data.</text>
</comment>
<dbReference type="Proteomes" id="UP000233551">
    <property type="component" value="Unassembled WGS sequence"/>
</dbReference>
<dbReference type="AlphaFoldDB" id="A0A2I0K4S8"/>
<gene>
    <name evidence="2" type="ORF">CRG98_016338</name>
</gene>
<feature type="region of interest" description="Disordered" evidence="1">
    <location>
        <begin position="1"/>
        <end position="30"/>
    </location>
</feature>
<feature type="compositionally biased region" description="Basic and acidic residues" evidence="1">
    <location>
        <begin position="20"/>
        <end position="30"/>
    </location>
</feature>
<evidence type="ECO:0000313" key="2">
    <source>
        <dbReference type="EMBL" id="PKI63153.1"/>
    </source>
</evidence>
<sequence length="92" mass="10520">MVASSSSSRLKRGEKKRKGKEASFSKEKEARNQKEIYEFIELEDSSVSDGSEFDSKEEERRQQQQQTLLALLLLQAKSSAALPPCRHTHSRH</sequence>
<name>A0A2I0K4S8_PUNGR</name>
<feature type="compositionally biased region" description="Basic residues" evidence="1">
    <location>
        <begin position="9"/>
        <end position="19"/>
    </location>
</feature>
<reference evidence="2 3" key="1">
    <citation type="submission" date="2017-11" db="EMBL/GenBank/DDBJ databases">
        <title>De-novo sequencing of pomegranate (Punica granatum L.) genome.</title>
        <authorList>
            <person name="Akparov Z."/>
            <person name="Amiraslanov A."/>
            <person name="Hajiyeva S."/>
            <person name="Abbasov M."/>
            <person name="Kaur K."/>
            <person name="Hamwieh A."/>
            <person name="Solovyev V."/>
            <person name="Salamov A."/>
            <person name="Braich B."/>
            <person name="Kosarev P."/>
            <person name="Mahmoud A."/>
            <person name="Hajiyev E."/>
            <person name="Babayeva S."/>
            <person name="Izzatullayeva V."/>
            <person name="Mammadov A."/>
            <person name="Mammadov A."/>
            <person name="Sharifova S."/>
            <person name="Ojaghi J."/>
            <person name="Eynullazada K."/>
            <person name="Bayramov B."/>
            <person name="Abdulazimova A."/>
            <person name="Shahmuradov I."/>
        </authorList>
    </citation>
    <scope>NUCLEOTIDE SEQUENCE [LARGE SCALE GENOMIC DNA]</scope>
    <source>
        <strain evidence="3">cv. AG2017</strain>
        <tissue evidence="2">Leaf</tissue>
    </source>
</reference>
<accession>A0A2I0K4S8</accession>
<feature type="region of interest" description="Disordered" evidence="1">
    <location>
        <begin position="42"/>
        <end position="64"/>
    </location>
</feature>